<feature type="region of interest" description="Disordered" evidence="1">
    <location>
        <begin position="494"/>
        <end position="518"/>
    </location>
</feature>
<reference evidence="2" key="1">
    <citation type="journal article" date="2012" name="Proc. Natl. Acad. Sci. U.S.A.">
        <title>Antigenic diversity is generated by distinct evolutionary mechanisms in African trypanosome species.</title>
        <authorList>
            <person name="Jackson A.P."/>
            <person name="Berry A."/>
            <person name="Aslett M."/>
            <person name="Allison H.C."/>
            <person name="Burton P."/>
            <person name="Vavrova-Anderson J."/>
            <person name="Brown R."/>
            <person name="Browne H."/>
            <person name="Corton N."/>
            <person name="Hauser H."/>
            <person name="Gamble J."/>
            <person name="Gilderthorp R."/>
            <person name="Marcello L."/>
            <person name="McQuillan J."/>
            <person name="Otto T.D."/>
            <person name="Quail M.A."/>
            <person name="Sanders M.J."/>
            <person name="van Tonder A."/>
            <person name="Ginger M.L."/>
            <person name="Field M.C."/>
            <person name="Barry J.D."/>
            <person name="Hertz-Fowler C."/>
            <person name="Berriman M."/>
        </authorList>
    </citation>
    <scope>NUCLEOTIDE SEQUENCE</scope>
    <source>
        <strain evidence="2">Y486</strain>
    </source>
</reference>
<protein>
    <submittedName>
        <fullName evidence="2">Uncharacterized protein</fullName>
    </submittedName>
</protein>
<dbReference type="OMA" id="ARDNTDH"/>
<feature type="region of interest" description="Disordered" evidence="1">
    <location>
        <begin position="352"/>
        <end position="417"/>
    </location>
</feature>
<dbReference type="VEuPathDB" id="TriTrypDB:TvY486_1107170"/>
<feature type="compositionally biased region" description="Basic and acidic residues" evidence="1">
    <location>
        <begin position="138"/>
        <end position="148"/>
    </location>
</feature>
<evidence type="ECO:0000313" key="2">
    <source>
        <dbReference type="EMBL" id="CCC53233.1"/>
    </source>
</evidence>
<dbReference type="AlphaFoldDB" id="G0UBN6"/>
<feature type="compositionally biased region" description="Basic and acidic residues" evidence="1">
    <location>
        <begin position="352"/>
        <end position="384"/>
    </location>
</feature>
<accession>G0UBN6</accession>
<feature type="region of interest" description="Disordered" evidence="1">
    <location>
        <begin position="107"/>
        <end position="165"/>
    </location>
</feature>
<organism evidence="2">
    <name type="scientific">Trypanosoma vivax (strain Y486)</name>
    <dbReference type="NCBI Taxonomy" id="1055687"/>
    <lineage>
        <taxon>Eukaryota</taxon>
        <taxon>Discoba</taxon>
        <taxon>Euglenozoa</taxon>
        <taxon>Kinetoplastea</taxon>
        <taxon>Metakinetoplastina</taxon>
        <taxon>Trypanosomatida</taxon>
        <taxon>Trypanosomatidae</taxon>
        <taxon>Trypanosoma</taxon>
        <taxon>Duttonella</taxon>
    </lineage>
</organism>
<dbReference type="EMBL" id="HE573027">
    <property type="protein sequence ID" value="CCC53233.1"/>
    <property type="molecule type" value="Genomic_DNA"/>
</dbReference>
<sequence length="518" mass="56171">MTVVVLVDGAPASLKAAAWAAVPGYMMQRHDGEQLVLLHAWNKGNASPTQSVQDSSDGQYKHFDDADAVRKIPPTVVVQRTLEAIKSNKVTRNTLNYKLETLVLHDSTTTSPRTSPGLPSVHGSVTPSHSVSRRNNHSRAEKGSKKGTDQQQAQGAVQEQTAEEIEASAKEALAEAERKRASQIVQFAKERLVHHRAGALLLGSGNTMDGKHIRLGNVCKAALNIMRQLQPLWFIKNSGSTLRPNTTLLRCVAVVVPLPGDKGCLGRDCDVVRYALQQYRHPGSAIRTLMSAVVVAECVTPAEETERYTQALQQLLHDNSVGGVEVQNAVADAVEEVKDNSNDGKTEECAVDAAKESADPAVHQESDVREEKLNDNEPREHEHTLPMNLDGDFINAGDRPATTLGEETRPPSEGATEDYQWPAVSVCQLRATKQVTEPTVANSSAQIVKFLQKHKTDVVVVSSTVPEELHFALLAMPKMHILVVPSPEPPQLPLVEPLTSTHELGGKSNETGEPVEGS</sequence>
<evidence type="ECO:0000256" key="1">
    <source>
        <dbReference type="SAM" id="MobiDB-lite"/>
    </source>
</evidence>
<name>G0UBN6_TRYVY</name>
<proteinExistence type="predicted"/>
<gene>
    <name evidence="2" type="ORF">TVY486_1107170</name>
</gene>
<feature type="compositionally biased region" description="Low complexity" evidence="1">
    <location>
        <begin position="150"/>
        <end position="160"/>
    </location>
</feature>